<dbReference type="EMBL" id="NCVQ01000005">
    <property type="protein sequence ID" value="PWZ29724.1"/>
    <property type="molecule type" value="Genomic_DNA"/>
</dbReference>
<gene>
    <name evidence="1" type="primary">Os06g0535100_1</name>
    <name evidence="1" type="ORF">Zm00014a_007029</name>
</gene>
<keyword evidence="1" id="KW-0347">Helicase</keyword>
<keyword evidence="1" id="KW-0378">Hydrolase</keyword>
<dbReference type="Gene3D" id="3.40.50.300">
    <property type="entry name" value="P-loop containing nucleotide triphosphate hydrolases"/>
    <property type="match status" value="1"/>
</dbReference>
<name>A0A3L6F941_MAIZE</name>
<dbReference type="SUPFAM" id="SSF52540">
    <property type="entry name" value="P-loop containing nucleoside triphosphate hydrolases"/>
    <property type="match status" value="1"/>
</dbReference>
<comment type="caution">
    <text evidence="1">The sequence shown here is derived from an EMBL/GenBank/DDBJ whole genome shotgun (WGS) entry which is preliminary data.</text>
</comment>
<accession>A0A3L6F941</accession>
<dbReference type="AlphaFoldDB" id="A0A3L6F941"/>
<sequence>MALAFDEFGRPFIILREQEKMTHLWGMHRCMDDVFVEKFSKQPIKIMHLTYKDNQQKEFSKGSKPDPNSCHFSFWAGEEKERFVSEKKSPRSYARSIPLDVLSDKLTKISKIAASKTKIYMVLQLVNGGELFDRITHNVTNELMKYHSQTLGYVIGGTNMRSDANHLTEGTNILIATLDRLLDHLQNTGSFKYKELKSTKKVGPDDKLAEFTLLDPKPPRGFH</sequence>
<dbReference type="InterPro" id="IPR027417">
    <property type="entry name" value="P-loop_NTPase"/>
</dbReference>
<dbReference type="Proteomes" id="UP000251960">
    <property type="component" value="Chromosome 4"/>
</dbReference>
<protein>
    <submittedName>
        <fullName evidence="1">Putative DEAD-box ATP-dependent RNA helicase 51</fullName>
    </submittedName>
</protein>
<evidence type="ECO:0000313" key="1">
    <source>
        <dbReference type="EMBL" id="PWZ29724.1"/>
    </source>
</evidence>
<keyword evidence="1" id="KW-0547">Nucleotide-binding</keyword>
<proteinExistence type="predicted"/>
<dbReference type="ExpressionAtlas" id="A0A3L6F941">
    <property type="expression patterns" value="baseline and differential"/>
</dbReference>
<evidence type="ECO:0000313" key="2">
    <source>
        <dbReference type="Proteomes" id="UP000251960"/>
    </source>
</evidence>
<keyword evidence="1" id="KW-0067">ATP-binding</keyword>
<dbReference type="GO" id="GO:0004386">
    <property type="term" value="F:helicase activity"/>
    <property type="evidence" value="ECO:0007669"/>
    <property type="project" value="UniProtKB-KW"/>
</dbReference>
<organism evidence="1 2">
    <name type="scientific">Zea mays</name>
    <name type="common">Maize</name>
    <dbReference type="NCBI Taxonomy" id="4577"/>
    <lineage>
        <taxon>Eukaryota</taxon>
        <taxon>Viridiplantae</taxon>
        <taxon>Streptophyta</taxon>
        <taxon>Embryophyta</taxon>
        <taxon>Tracheophyta</taxon>
        <taxon>Spermatophyta</taxon>
        <taxon>Magnoliopsida</taxon>
        <taxon>Liliopsida</taxon>
        <taxon>Poales</taxon>
        <taxon>Poaceae</taxon>
        <taxon>PACMAD clade</taxon>
        <taxon>Panicoideae</taxon>
        <taxon>Andropogonodae</taxon>
        <taxon>Andropogoneae</taxon>
        <taxon>Tripsacinae</taxon>
        <taxon>Zea</taxon>
    </lineage>
</organism>
<reference evidence="1 2" key="1">
    <citation type="journal article" date="2018" name="Nat. Genet.">
        <title>Extensive intraspecific gene order and gene structural variations between Mo17 and other maize genomes.</title>
        <authorList>
            <person name="Sun S."/>
            <person name="Zhou Y."/>
            <person name="Chen J."/>
            <person name="Shi J."/>
            <person name="Zhao H."/>
            <person name="Zhao H."/>
            <person name="Song W."/>
            <person name="Zhang M."/>
            <person name="Cui Y."/>
            <person name="Dong X."/>
            <person name="Liu H."/>
            <person name="Ma X."/>
            <person name="Jiao Y."/>
            <person name="Wang B."/>
            <person name="Wei X."/>
            <person name="Stein J.C."/>
            <person name="Glaubitz J.C."/>
            <person name="Lu F."/>
            <person name="Yu G."/>
            <person name="Liang C."/>
            <person name="Fengler K."/>
            <person name="Li B."/>
            <person name="Rafalski A."/>
            <person name="Schnable P.S."/>
            <person name="Ware D.H."/>
            <person name="Buckler E.S."/>
            <person name="Lai J."/>
        </authorList>
    </citation>
    <scope>NUCLEOTIDE SEQUENCE [LARGE SCALE GENOMIC DNA]</scope>
    <source>
        <strain evidence="2">cv. Missouri 17</strain>
        <tissue evidence="1">Seedling</tissue>
    </source>
</reference>